<proteinExistence type="predicted"/>
<keyword evidence="2" id="KW-0328">Glycosyltransferase</keyword>
<dbReference type="EMBL" id="QCYY01002401">
    <property type="protein sequence ID" value="ROT70660.1"/>
    <property type="molecule type" value="Genomic_DNA"/>
</dbReference>
<evidence type="ECO:0000313" key="2">
    <source>
        <dbReference type="EMBL" id="ROT70660.1"/>
    </source>
</evidence>
<feature type="compositionally biased region" description="Basic and acidic residues" evidence="1">
    <location>
        <begin position="140"/>
        <end position="160"/>
    </location>
</feature>
<feature type="region of interest" description="Disordered" evidence="1">
    <location>
        <begin position="140"/>
        <end position="203"/>
    </location>
</feature>
<keyword evidence="2" id="KW-0808">Transferase</keyword>
<feature type="region of interest" description="Disordered" evidence="1">
    <location>
        <begin position="288"/>
        <end position="310"/>
    </location>
</feature>
<protein>
    <submittedName>
        <fullName evidence="2">Putative glycoprotein 3-alpha-L-fucosyltransferase A-like</fullName>
    </submittedName>
</protein>
<accession>A0A423T2D4</accession>
<reference evidence="2 3" key="1">
    <citation type="submission" date="2018-04" db="EMBL/GenBank/DDBJ databases">
        <authorList>
            <person name="Zhang X."/>
            <person name="Yuan J."/>
            <person name="Li F."/>
            <person name="Xiang J."/>
        </authorList>
    </citation>
    <scope>NUCLEOTIDE SEQUENCE [LARGE SCALE GENOMIC DNA]</scope>
    <source>
        <tissue evidence="2">Muscle</tissue>
    </source>
</reference>
<name>A0A423T2D4_PENVA</name>
<evidence type="ECO:0000256" key="1">
    <source>
        <dbReference type="SAM" id="MobiDB-lite"/>
    </source>
</evidence>
<comment type="caution">
    <text evidence="2">The sequence shown here is derived from an EMBL/GenBank/DDBJ whole genome shotgun (WGS) entry which is preliminary data.</text>
</comment>
<keyword evidence="3" id="KW-1185">Reference proteome</keyword>
<dbReference type="OrthoDB" id="427096at2759"/>
<dbReference type="Proteomes" id="UP000283509">
    <property type="component" value="Unassembled WGS sequence"/>
</dbReference>
<feature type="region of interest" description="Disordered" evidence="1">
    <location>
        <begin position="352"/>
        <end position="372"/>
    </location>
</feature>
<evidence type="ECO:0000313" key="3">
    <source>
        <dbReference type="Proteomes" id="UP000283509"/>
    </source>
</evidence>
<sequence>MSFRLSSDLAWLGSCQSIRRRAKLGLAKGSHPKPRLLLVMGRLWRFLRSWRLRWGLVLVLCGVGVLNLLRPFDQGSRVSTRILMVHSSGGSARESALPRLRTPAADGSTRRKVIVLPRLQGHGELTSPPAVNKELSLGVKEEENSAREDANAAHEIHSGEPEIQPSGRRAEEDTKDEEKTRKEQEDIEMSFHQLPPQQGEDGAASWRNLSADELASLSVLGRRMYLGERVGTPKARNFTILVWKTGRSVERRLLKQYGKDKKDPFADCSVRNCDVTYEDAAASTADSLPSWSTCTQKGPQTSDEPHQGLAALGDLDDRDESPYHHLLVAKDQGPQPLNGYFNWSMSYRHPATRSRALRKDHQTRRRRRTKRQRRLFQYKIQDRGHHGIELRRLE</sequence>
<feature type="compositionally biased region" description="Basic and acidic residues" evidence="1">
    <location>
        <begin position="168"/>
        <end position="184"/>
    </location>
</feature>
<feature type="compositionally biased region" description="Polar residues" evidence="1">
    <location>
        <begin position="288"/>
        <end position="302"/>
    </location>
</feature>
<dbReference type="GO" id="GO:0016757">
    <property type="term" value="F:glycosyltransferase activity"/>
    <property type="evidence" value="ECO:0007669"/>
    <property type="project" value="UniProtKB-KW"/>
</dbReference>
<gene>
    <name evidence="2" type="ORF">C7M84_011049</name>
</gene>
<reference evidence="2 3" key="2">
    <citation type="submission" date="2019-01" db="EMBL/GenBank/DDBJ databases">
        <title>The decoding of complex shrimp genome reveals the adaptation for benthos swimmer, frequently molting mechanism and breeding impact on genome.</title>
        <authorList>
            <person name="Sun Y."/>
            <person name="Gao Y."/>
            <person name="Yu Y."/>
        </authorList>
    </citation>
    <scope>NUCLEOTIDE SEQUENCE [LARGE SCALE GENOMIC DNA]</scope>
    <source>
        <tissue evidence="2">Muscle</tissue>
    </source>
</reference>
<dbReference type="AlphaFoldDB" id="A0A423T2D4"/>
<organism evidence="2 3">
    <name type="scientific">Penaeus vannamei</name>
    <name type="common">Whiteleg shrimp</name>
    <name type="synonym">Litopenaeus vannamei</name>
    <dbReference type="NCBI Taxonomy" id="6689"/>
    <lineage>
        <taxon>Eukaryota</taxon>
        <taxon>Metazoa</taxon>
        <taxon>Ecdysozoa</taxon>
        <taxon>Arthropoda</taxon>
        <taxon>Crustacea</taxon>
        <taxon>Multicrustacea</taxon>
        <taxon>Malacostraca</taxon>
        <taxon>Eumalacostraca</taxon>
        <taxon>Eucarida</taxon>
        <taxon>Decapoda</taxon>
        <taxon>Dendrobranchiata</taxon>
        <taxon>Penaeoidea</taxon>
        <taxon>Penaeidae</taxon>
        <taxon>Penaeus</taxon>
    </lineage>
</organism>